<sequence length="333" mass="37066">MSALRHSFRCLREFRPASGPQWPSATTALAYRTRTSSPSTSRYLSTTTPRPAILGDDIHADKDIAIVPASRDTPGKNEHSSSGGNGAIQIAYARAVPHSPSYFSRQPIFNDSFVVIQDLARKYGRLPILPKDKVALTAWKTKEQYRLAAGEHVKGRDYATCMTLAKRLNQIHPDLKPDEVKEGLAPFMRDINYHKNRPKIVPVDRFGRSHGVGRRKSSVARAWVVEGNGEVLVNGKPLSEAFGRIHDRESAVWALKSTDRLDKYNVWGLVEGGGTTGQAEAMALAVAKALCTHEPALKNPLRRAGCITRDPRRVERKKHGHVKARKMPTWVKR</sequence>
<dbReference type="EMBL" id="MCFJ01000001">
    <property type="protein sequence ID" value="ORY71260.1"/>
    <property type="molecule type" value="Genomic_DNA"/>
</dbReference>
<dbReference type="FunFam" id="3.30.230.10:FF:000001">
    <property type="entry name" value="30S ribosomal protein S9"/>
    <property type="match status" value="1"/>
</dbReference>
<comment type="caution">
    <text evidence="8">The sequence shown here is derived from an EMBL/GenBank/DDBJ whole genome shotgun (WGS) entry which is preliminary data.</text>
</comment>
<evidence type="ECO:0000256" key="7">
    <source>
        <dbReference type="SAM" id="MobiDB-lite"/>
    </source>
</evidence>
<dbReference type="GeneID" id="63775305"/>
<dbReference type="InterPro" id="IPR020574">
    <property type="entry name" value="Ribosomal_uS9_CS"/>
</dbReference>
<dbReference type="InParanoid" id="A0A1Y2EI63"/>
<dbReference type="RefSeq" id="XP_040720852.1">
    <property type="nucleotide sequence ID" value="XM_040859093.1"/>
</dbReference>
<dbReference type="GO" id="GO:0003735">
    <property type="term" value="F:structural constituent of ribosome"/>
    <property type="evidence" value="ECO:0007669"/>
    <property type="project" value="EnsemblFungi"/>
</dbReference>
<dbReference type="SUPFAM" id="SSF54211">
    <property type="entry name" value="Ribosomal protein S5 domain 2-like"/>
    <property type="match status" value="1"/>
</dbReference>
<proteinExistence type="inferred from homology"/>
<evidence type="ECO:0000256" key="2">
    <source>
        <dbReference type="ARBA" id="ARBA00022980"/>
    </source>
</evidence>
<evidence type="ECO:0000256" key="6">
    <source>
        <dbReference type="RuleBase" id="RU003815"/>
    </source>
</evidence>
<dbReference type="PANTHER" id="PTHR21569">
    <property type="entry name" value="RIBOSOMAL PROTEIN S9"/>
    <property type="match status" value="1"/>
</dbReference>
<dbReference type="PANTHER" id="PTHR21569:SF1">
    <property type="entry name" value="SMALL RIBOSOMAL SUBUNIT PROTEIN US9M"/>
    <property type="match status" value="1"/>
</dbReference>
<dbReference type="STRING" id="1141098.A0A1Y2EI63"/>
<keyword evidence="3 6" id="KW-0687">Ribonucleoprotein</keyword>
<dbReference type="InterPro" id="IPR000754">
    <property type="entry name" value="Ribosomal_uS9"/>
</dbReference>
<dbReference type="Proteomes" id="UP000193689">
    <property type="component" value="Unassembled WGS sequence"/>
</dbReference>
<accession>A0A1Y2EI63</accession>
<dbReference type="GO" id="GO:0005763">
    <property type="term" value="C:mitochondrial small ribosomal subunit"/>
    <property type="evidence" value="ECO:0007669"/>
    <property type="project" value="EnsemblFungi"/>
</dbReference>
<evidence type="ECO:0000256" key="1">
    <source>
        <dbReference type="ARBA" id="ARBA00005251"/>
    </source>
</evidence>
<reference evidence="8 9" key="1">
    <citation type="submission" date="2016-07" db="EMBL/GenBank/DDBJ databases">
        <title>Pervasive Adenine N6-methylation of Active Genes in Fungi.</title>
        <authorList>
            <consortium name="DOE Joint Genome Institute"/>
            <person name="Mondo S.J."/>
            <person name="Dannebaum R.O."/>
            <person name="Kuo R.C."/>
            <person name="Labutti K."/>
            <person name="Haridas S."/>
            <person name="Kuo A."/>
            <person name="Salamov A."/>
            <person name="Ahrendt S.R."/>
            <person name="Lipzen A."/>
            <person name="Sullivan W."/>
            <person name="Andreopoulos W.B."/>
            <person name="Clum A."/>
            <person name="Lindquist E."/>
            <person name="Daum C."/>
            <person name="Ramamoorthy G.K."/>
            <person name="Gryganskyi A."/>
            <person name="Culley D."/>
            <person name="Magnuson J.K."/>
            <person name="James T.Y."/>
            <person name="O'Malley M.A."/>
            <person name="Stajich J.E."/>
            <person name="Spatafora J.W."/>
            <person name="Visel A."/>
            <person name="Grigoriev I.V."/>
        </authorList>
    </citation>
    <scope>NUCLEOTIDE SEQUENCE [LARGE SCALE GENOMIC DNA]</scope>
    <source>
        <strain evidence="8 9">CBS 129021</strain>
    </source>
</reference>
<dbReference type="FunCoup" id="A0A1Y2EI63">
    <property type="interactions" value="166"/>
</dbReference>
<comment type="similarity">
    <text evidence="1 6">Belongs to the universal ribosomal protein uS9 family.</text>
</comment>
<dbReference type="GO" id="GO:0003723">
    <property type="term" value="F:RNA binding"/>
    <property type="evidence" value="ECO:0007669"/>
    <property type="project" value="TreeGrafter"/>
</dbReference>
<dbReference type="NCBIfam" id="NF001099">
    <property type="entry name" value="PRK00132.1"/>
    <property type="match status" value="1"/>
</dbReference>
<evidence type="ECO:0000313" key="8">
    <source>
        <dbReference type="EMBL" id="ORY71260.1"/>
    </source>
</evidence>
<dbReference type="InterPro" id="IPR014721">
    <property type="entry name" value="Ribsml_uS5_D2-typ_fold_subgr"/>
</dbReference>
<dbReference type="Pfam" id="PF00380">
    <property type="entry name" value="Ribosomal_S9"/>
    <property type="match status" value="1"/>
</dbReference>
<dbReference type="Gene3D" id="3.30.230.10">
    <property type="match status" value="1"/>
</dbReference>
<dbReference type="OrthoDB" id="10254627at2759"/>
<protein>
    <recommendedName>
        <fullName evidence="4">Small ribosomal subunit protein uS9m</fullName>
    </recommendedName>
    <alternativeName>
        <fullName evidence="5">37S ribosomal protein S9, mitochondrial</fullName>
    </alternativeName>
</protein>
<organism evidence="8 9">
    <name type="scientific">Pseudomassariella vexata</name>
    <dbReference type="NCBI Taxonomy" id="1141098"/>
    <lineage>
        <taxon>Eukaryota</taxon>
        <taxon>Fungi</taxon>
        <taxon>Dikarya</taxon>
        <taxon>Ascomycota</taxon>
        <taxon>Pezizomycotina</taxon>
        <taxon>Sordariomycetes</taxon>
        <taxon>Xylariomycetidae</taxon>
        <taxon>Amphisphaeriales</taxon>
        <taxon>Pseudomassariaceae</taxon>
        <taxon>Pseudomassariella</taxon>
    </lineage>
</organism>
<dbReference type="AlphaFoldDB" id="A0A1Y2EI63"/>
<name>A0A1Y2EI63_9PEZI</name>
<evidence type="ECO:0000256" key="4">
    <source>
        <dbReference type="ARBA" id="ARBA00039318"/>
    </source>
</evidence>
<dbReference type="GO" id="GO:0006412">
    <property type="term" value="P:translation"/>
    <property type="evidence" value="ECO:0007669"/>
    <property type="project" value="InterPro"/>
</dbReference>
<gene>
    <name evidence="8" type="ORF">BCR38DRAFT_416329</name>
</gene>
<keyword evidence="9" id="KW-1185">Reference proteome</keyword>
<evidence type="ECO:0000313" key="9">
    <source>
        <dbReference type="Proteomes" id="UP000193689"/>
    </source>
</evidence>
<evidence type="ECO:0000256" key="5">
    <source>
        <dbReference type="ARBA" id="ARBA00042623"/>
    </source>
</evidence>
<keyword evidence="2 6" id="KW-0689">Ribosomal protein</keyword>
<dbReference type="PROSITE" id="PS00360">
    <property type="entry name" value="RIBOSOMAL_S9"/>
    <property type="match status" value="1"/>
</dbReference>
<feature type="region of interest" description="Disordered" evidence="7">
    <location>
        <begin position="314"/>
        <end position="333"/>
    </location>
</feature>
<dbReference type="InterPro" id="IPR020568">
    <property type="entry name" value="Ribosomal_Su5_D2-typ_SF"/>
</dbReference>
<evidence type="ECO:0000256" key="3">
    <source>
        <dbReference type="ARBA" id="ARBA00023274"/>
    </source>
</evidence>
<dbReference type="InterPro" id="IPR023035">
    <property type="entry name" value="Ribosomal_uS9_bac/plastid"/>
</dbReference>